<dbReference type="KEGG" id="adu:107461923"/>
<sequence>MADVPPPTPSELLRMVTELQQANQRMAEANQRMTEENQRMQQQIQQLANARLEHNNDRRERQENDDRRSEPTHVSETPQDNDADNRDEEAIPEDDDDQPDNSAGPFTANIMNFQLPRQFTLPTTLTPYDGLGDPKQHIKKFRSIMIVNGASDPILCRCFPSFLDGPALDWFCSLPADSISRFQELAKQFEQHFAASAIYLHDSDYLTTIKQGPQESLKDYITRFTKVAMQIPDLHPEVHLHAIKSGLRPGKFQETIAVAKPKTLAEFREKAKGQIDIEELRQARRAEKSPFMKDEDKPRESKKNFKPVPRYESYTQFNTKRDDIIKEILNSKLIKPPRKAGNYPEPKNVDKSKYCSFHQKHGHTTDECVIAKDLLERLARQGHLDKFIAGHMQKRPSSDQPATISSSKEKDKAPAQPRGVINCISGGYAGGGETNSARKRTYRAMLAVEHSSVQYQPTPDIPEMTFGCSDFKSNHMNYDDPVVISIQLGDLIVRKVLLDPGSSADVLFFTTFQKMKLSTHIMQTYSGDLVGFSGERVPVLGSVWLQTTLGEQPLTKTQDIQYLVVDCFSPYNLILGRPFLNRFAAIVSTFHLCIKFPVQDNIIATVHGDLHEARQCYNSSLKPIKRSTQARVHSIQPGRPLLNELDPRADFEDRPTPNEELEKVILKEDPTKFTFIGTSITGEEKQNLINCLRQNADLFAWTSGDMPGIDPAVITHKLQINPTARPVCQKKRNLGAEKRSASVAEVKKLIDAEFITELRFTTWLANIVMVKKKNGKWRMCVDFTDLNKACPKDAYPLPNIDTLIDNSCGYGTLSFMDAYSGYNQILMHPSDQEKTAFITEYGNYCYNVMPFGLKNAGATYQRLMNKVFEEQIGRNIEVYVDDMVVKTKDGSSHIQDLEEIFAQVRKYNMRLNPEKCAFGVRGGRFLGFILTNRGIEANPEKCQAILNMQSPTSIKEVQRLTGRLAALSRFLPGLASKSHSFFQCLKKDKKFFTWTEDCEKAFADLKQILSKPPILQKPKLGKPLYLYLSITDVAISSVLITEEDNQQRPVYFVSKSLQGAELRYPRLEKLALALIFSARRLQPYFQSHTIIIRTDYPLRQILSKPELAGRLIKWSIELSEFDISYQPRGTIKPQWLADFVAELTNSHPEQVNQTWTLFVDGASNPQGSGAGILLESSDGIVLEHSLRFSFKASNNQAEYEALIAGIRLAADLNIKNLTILCDSLLVVQQVNRSFQVKDQILQRYLDVVQQLLTNFFNVTIHHIPREQNHRADVLSKLATTQAHTAKLLQSTLEKPSIDTMSILTTLNKDSWQNSYLQYLRHGSIPDEIQDKKKFKRQASFFTLLNNTLYRRGYSRPLLKCLDRDEADLILSEAHEGICGMHTGARSLAQKILRAGFYWPTLWEDSSKKVKTCEKCQKHAPIINLPAEELHHSVVSWPFNRWGMDILGPFPTASGQVKYLVVAIDYFSKWIEAQPLAKITSSQMVNFVWKHIICRFGIPQHIVTDNGRQFTDHNFKEFLQNLKIRQHFSSVEHPQSNGLAEAANKVLLQALRKKLDNAKGMWAELIPEVLWAYNTTTHSTTKETPFRLVYGSEAMIPIEVSQSSLRTQATNHDQARLAELDLIEEIRDIAAIRHRALQQQLARRYSKKVFPRDFQTGDLMLRKTEQARRPSTHGKLAATWDGPYRICEVLGKGAYKLEHLDGDKISSTWNVQSLKQYYS</sequence>
<dbReference type="GO" id="GO:0004523">
    <property type="term" value="F:RNA-DNA hybrid ribonuclease activity"/>
    <property type="evidence" value="ECO:0007669"/>
    <property type="project" value="InterPro"/>
</dbReference>
<dbReference type="Pfam" id="PF00665">
    <property type="entry name" value="rve"/>
    <property type="match status" value="1"/>
</dbReference>
<dbReference type="RefSeq" id="XP_052112352.1">
    <property type="nucleotide sequence ID" value="XM_052256392.1"/>
</dbReference>
<evidence type="ECO:0000313" key="7">
    <source>
        <dbReference type="RefSeq" id="XP_015935968.1"/>
    </source>
</evidence>
<dbReference type="SUPFAM" id="SSF56672">
    <property type="entry name" value="DNA/RNA polymerases"/>
    <property type="match status" value="1"/>
</dbReference>
<dbReference type="PANTHER" id="PTHR48475">
    <property type="entry name" value="RIBONUCLEASE H"/>
    <property type="match status" value="1"/>
</dbReference>
<dbReference type="GO" id="GO:0015074">
    <property type="term" value="P:DNA integration"/>
    <property type="evidence" value="ECO:0007669"/>
    <property type="project" value="InterPro"/>
</dbReference>
<dbReference type="Pfam" id="PF03732">
    <property type="entry name" value="Retrotrans_gag"/>
    <property type="match status" value="1"/>
</dbReference>
<dbReference type="InterPro" id="IPR043502">
    <property type="entry name" value="DNA/RNA_pol_sf"/>
</dbReference>
<reference evidence="7 8" key="2">
    <citation type="submission" date="2025-04" db="UniProtKB">
        <authorList>
            <consortium name="RefSeq"/>
        </authorList>
    </citation>
    <scope>IDENTIFICATION</scope>
    <source>
        <tissue evidence="7 8">Whole plant</tissue>
    </source>
</reference>
<dbReference type="Pfam" id="PF24626">
    <property type="entry name" value="SH3_Tf2-1"/>
    <property type="match status" value="1"/>
</dbReference>
<dbReference type="PROSITE" id="PS50994">
    <property type="entry name" value="INTEGRASE"/>
    <property type="match status" value="1"/>
</dbReference>
<evidence type="ECO:0000259" key="5">
    <source>
        <dbReference type="PROSITE" id="PS50994"/>
    </source>
</evidence>
<dbReference type="GO" id="GO:0003676">
    <property type="term" value="F:nucleic acid binding"/>
    <property type="evidence" value="ECO:0007669"/>
    <property type="project" value="InterPro"/>
</dbReference>
<dbReference type="Pfam" id="PF00078">
    <property type="entry name" value="RVT_1"/>
    <property type="match status" value="1"/>
</dbReference>
<dbReference type="InterPro" id="IPR041577">
    <property type="entry name" value="RT_RNaseH_2"/>
</dbReference>
<dbReference type="GO" id="GO:0006310">
    <property type="term" value="P:DNA recombination"/>
    <property type="evidence" value="ECO:0007669"/>
    <property type="project" value="UniProtKB-KW"/>
</dbReference>
<dbReference type="InterPro" id="IPR005162">
    <property type="entry name" value="Retrotrans_gag_dom"/>
</dbReference>
<dbReference type="SUPFAM" id="SSF53098">
    <property type="entry name" value="Ribonuclease H-like"/>
    <property type="match status" value="2"/>
</dbReference>
<dbReference type="Gene3D" id="1.10.340.70">
    <property type="match status" value="1"/>
</dbReference>
<feature type="domain" description="Reverse transcriptase" evidence="3">
    <location>
        <begin position="751"/>
        <end position="930"/>
    </location>
</feature>
<dbReference type="Proteomes" id="UP000515211">
    <property type="component" value="Chromosome 8"/>
</dbReference>
<dbReference type="PROSITE" id="PS50879">
    <property type="entry name" value="RNASE_H_1"/>
    <property type="match status" value="1"/>
</dbReference>
<keyword evidence="1" id="KW-0233">DNA recombination</keyword>
<dbReference type="Pfam" id="PF17921">
    <property type="entry name" value="Integrase_H2C2"/>
    <property type="match status" value="1"/>
</dbReference>
<organism evidence="6 7">
    <name type="scientific">Arachis duranensis</name>
    <name type="common">Wild peanut</name>
    <dbReference type="NCBI Taxonomy" id="130453"/>
    <lineage>
        <taxon>Eukaryota</taxon>
        <taxon>Viridiplantae</taxon>
        <taxon>Streptophyta</taxon>
        <taxon>Embryophyta</taxon>
        <taxon>Tracheophyta</taxon>
        <taxon>Spermatophyta</taxon>
        <taxon>Magnoliopsida</taxon>
        <taxon>eudicotyledons</taxon>
        <taxon>Gunneridae</taxon>
        <taxon>Pentapetalae</taxon>
        <taxon>rosids</taxon>
        <taxon>fabids</taxon>
        <taxon>Fabales</taxon>
        <taxon>Fabaceae</taxon>
        <taxon>Papilionoideae</taxon>
        <taxon>50 kb inversion clade</taxon>
        <taxon>dalbergioids sensu lato</taxon>
        <taxon>Dalbergieae</taxon>
        <taxon>Pterocarpus clade</taxon>
        <taxon>Arachis</taxon>
    </lineage>
</organism>
<dbReference type="InterPro" id="IPR001584">
    <property type="entry name" value="Integrase_cat-core"/>
</dbReference>
<accession>A0A6P4C1Z4</accession>
<dbReference type="KEGG" id="adu:127744120"/>
<dbReference type="InterPro" id="IPR056924">
    <property type="entry name" value="SH3_Tf2-1"/>
</dbReference>
<protein>
    <submittedName>
        <fullName evidence="7">Uncharacterized protein LOC107461923</fullName>
    </submittedName>
    <submittedName>
        <fullName evidence="8">Uncharacterized protein LOC127744120</fullName>
    </submittedName>
</protein>
<feature type="region of interest" description="Disordered" evidence="2">
    <location>
        <begin position="389"/>
        <end position="416"/>
    </location>
</feature>
<dbReference type="RefSeq" id="XP_015935968.1">
    <property type="nucleotide sequence ID" value="XM_016080482.1"/>
</dbReference>
<dbReference type="InterPro" id="IPR021109">
    <property type="entry name" value="Peptidase_aspartic_dom_sf"/>
</dbReference>
<dbReference type="CDD" id="cd00303">
    <property type="entry name" value="retropepsin_like"/>
    <property type="match status" value="1"/>
</dbReference>
<dbReference type="OrthoDB" id="1414881at2759"/>
<dbReference type="CDD" id="cd01647">
    <property type="entry name" value="RT_LTR"/>
    <property type="match status" value="1"/>
</dbReference>
<evidence type="ECO:0000313" key="8">
    <source>
        <dbReference type="RefSeq" id="XP_052112352.1"/>
    </source>
</evidence>
<evidence type="ECO:0000313" key="6">
    <source>
        <dbReference type="Proteomes" id="UP000515211"/>
    </source>
</evidence>
<dbReference type="PROSITE" id="PS50878">
    <property type="entry name" value="RT_POL"/>
    <property type="match status" value="1"/>
</dbReference>
<gene>
    <name evidence="7" type="primary">LOC107461923</name>
    <name evidence="8" type="synonym">LOC127744120</name>
</gene>
<feature type="compositionally biased region" description="Basic and acidic residues" evidence="2">
    <location>
        <begin position="51"/>
        <end position="73"/>
    </location>
</feature>
<feature type="region of interest" description="Disordered" evidence="2">
    <location>
        <begin position="284"/>
        <end position="305"/>
    </location>
</feature>
<feature type="domain" description="Integrase catalytic" evidence="5">
    <location>
        <begin position="1433"/>
        <end position="1592"/>
    </location>
</feature>
<feature type="domain" description="RNase H type-1" evidence="4">
    <location>
        <begin position="1151"/>
        <end position="1284"/>
    </location>
</feature>
<dbReference type="InterPro" id="IPR043128">
    <property type="entry name" value="Rev_trsase/Diguanyl_cyclase"/>
</dbReference>
<dbReference type="CDD" id="cd09279">
    <property type="entry name" value="RNase_HI_like"/>
    <property type="match status" value="1"/>
</dbReference>
<dbReference type="Gene3D" id="3.30.420.10">
    <property type="entry name" value="Ribonuclease H-like superfamily/Ribonuclease H"/>
    <property type="match status" value="2"/>
</dbReference>
<dbReference type="GeneID" id="107461923"/>
<dbReference type="InterPro" id="IPR000477">
    <property type="entry name" value="RT_dom"/>
</dbReference>
<dbReference type="FunFam" id="3.30.420.10:FF:000032">
    <property type="entry name" value="Retrovirus-related Pol polyprotein from transposon 297-like Protein"/>
    <property type="match status" value="1"/>
</dbReference>
<dbReference type="Gene3D" id="2.40.70.10">
    <property type="entry name" value="Acid Proteases"/>
    <property type="match status" value="1"/>
</dbReference>
<dbReference type="InterPro" id="IPR036397">
    <property type="entry name" value="RNaseH_sf"/>
</dbReference>
<evidence type="ECO:0000256" key="1">
    <source>
        <dbReference type="ARBA" id="ARBA00023172"/>
    </source>
</evidence>
<proteinExistence type="predicted"/>
<evidence type="ECO:0000259" key="3">
    <source>
        <dbReference type="PROSITE" id="PS50878"/>
    </source>
</evidence>
<dbReference type="PANTHER" id="PTHR48475:SF1">
    <property type="entry name" value="RNASE H TYPE-1 DOMAIN-CONTAINING PROTEIN"/>
    <property type="match status" value="1"/>
</dbReference>
<dbReference type="InterPro" id="IPR012337">
    <property type="entry name" value="RNaseH-like_sf"/>
</dbReference>
<dbReference type="InterPro" id="IPR041588">
    <property type="entry name" value="Integrase_H2C2"/>
</dbReference>
<feature type="compositionally biased region" description="Acidic residues" evidence="2">
    <location>
        <begin position="79"/>
        <end position="99"/>
    </location>
</feature>
<reference evidence="6" key="1">
    <citation type="journal article" date="2016" name="Nat. Genet.">
        <title>The genome sequences of Arachis duranensis and Arachis ipaensis, the diploid ancestors of cultivated peanut.</title>
        <authorList>
            <person name="Bertioli D.J."/>
            <person name="Cannon S.B."/>
            <person name="Froenicke L."/>
            <person name="Huang G."/>
            <person name="Farmer A.D."/>
            <person name="Cannon E.K."/>
            <person name="Liu X."/>
            <person name="Gao D."/>
            <person name="Clevenger J."/>
            <person name="Dash S."/>
            <person name="Ren L."/>
            <person name="Moretzsohn M.C."/>
            <person name="Shirasawa K."/>
            <person name="Huang W."/>
            <person name="Vidigal B."/>
            <person name="Abernathy B."/>
            <person name="Chu Y."/>
            <person name="Niederhuth C.E."/>
            <person name="Umale P."/>
            <person name="Araujo A.C."/>
            <person name="Kozik A."/>
            <person name="Kim K.D."/>
            <person name="Burow M.D."/>
            <person name="Varshney R.K."/>
            <person name="Wang X."/>
            <person name="Zhang X."/>
            <person name="Barkley N."/>
            <person name="Guimaraes P.M."/>
            <person name="Isobe S."/>
            <person name="Guo B."/>
            <person name="Liao B."/>
            <person name="Stalker H.T."/>
            <person name="Schmitz R.J."/>
            <person name="Scheffler B.E."/>
            <person name="Leal-Bertioli S.C."/>
            <person name="Xun X."/>
            <person name="Jackson S.A."/>
            <person name="Michelmore R."/>
            <person name="Ozias-Akins P."/>
        </authorList>
    </citation>
    <scope>NUCLEOTIDE SEQUENCE [LARGE SCALE GENOMIC DNA]</scope>
    <source>
        <strain evidence="6">cv. V14167</strain>
    </source>
</reference>
<dbReference type="Gene3D" id="3.10.10.10">
    <property type="entry name" value="HIV Type 1 Reverse Transcriptase, subunit A, domain 1"/>
    <property type="match status" value="1"/>
</dbReference>
<dbReference type="InterPro" id="IPR002156">
    <property type="entry name" value="RNaseH_domain"/>
</dbReference>
<feature type="region of interest" description="Disordered" evidence="2">
    <location>
        <begin position="23"/>
        <end position="108"/>
    </location>
</feature>
<dbReference type="Gene3D" id="3.30.70.270">
    <property type="match status" value="2"/>
</dbReference>
<dbReference type="Pfam" id="PF13456">
    <property type="entry name" value="RVT_3"/>
    <property type="match status" value="1"/>
</dbReference>
<dbReference type="Pfam" id="PF17919">
    <property type="entry name" value="RT_RNaseH_2"/>
    <property type="match status" value="1"/>
</dbReference>
<keyword evidence="6" id="KW-1185">Reference proteome</keyword>
<evidence type="ECO:0000256" key="2">
    <source>
        <dbReference type="SAM" id="MobiDB-lite"/>
    </source>
</evidence>
<feature type="compositionally biased region" description="Basic and acidic residues" evidence="2">
    <location>
        <begin position="284"/>
        <end position="303"/>
    </location>
</feature>
<evidence type="ECO:0000259" key="4">
    <source>
        <dbReference type="PROSITE" id="PS50879"/>
    </source>
</evidence>
<name>A0A6P4C1Z4_ARADU</name>